<dbReference type="AlphaFoldDB" id="A0A4P9YAT7"/>
<organism evidence="6 7">
    <name type="scientific">Piptocephalis cylindrospora</name>
    <dbReference type="NCBI Taxonomy" id="1907219"/>
    <lineage>
        <taxon>Eukaryota</taxon>
        <taxon>Fungi</taxon>
        <taxon>Fungi incertae sedis</taxon>
        <taxon>Zoopagomycota</taxon>
        <taxon>Zoopagomycotina</taxon>
        <taxon>Zoopagomycetes</taxon>
        <taxon>Zoopagales</taxon>
        <taxon>Piptocephalidaceae</taxon>
        <taxon>Piptocephalis</taxon>
    </lineage>
</organism>
<accession>A0A4P9YAT7</accession>
<proteinExistence type="predicted"/>
<dbReference type="PIRSF" id="PIRSF000097">
    <property type="entry name" value="AKR"/>
    <property type="match status" value="1"/>
</dbReference>
<dbReference type="EMBL" id="KZ987748">
    <property type="protein sequence ID" value="RKP15220.1"/>
    <property type="molecule type" value="Genomic_DNA"/>
</dbReference>
<dbReference type="Pfam" id="PF00248">
    <property type="entry name" value="Aldo_ket_red"/>
    <property type="match status" value="1"/>
</dbReference>
<dbReference type="PROSITE" id="PS00063">
    <property type="entry name" value="ALDOKETO_REDUCTASE_3"/>
    <property type="match status" value="1"/>
</dbReference>
<feature type="active site" description="Proton donor" evidence="2">
    <location>
        <position position="55"/>
    </location>
</feature>
<keyword evidence="1" id="KW-0560">Oxidoreductase</keyword>
<feature type="binding site" evidence="3">
    <location>
        <position position="115"/>
    </location>
    <ligand>
        <name>substrate</name>
    </ligand>
</feature>
<gene>
    <name evidence="6" type="ORF">BJ684DRAFT_14515</name>
</gene>
<evidence type="ECO:0000256" key="2">
    <source>
        <dbReference type="PIRSR" id="PIRSR000097-1"/>
    </source>
</evidence>
<protein>
    <submittedName>
        <fullName evidence="6">NADP-dependent oxidoreductase domain-containing protein</fullName>
    </submittedName>
</protein>
<dbReference type="PROSITE" id="PS00062">
    <property type="entry name" value="ALDOKETO_REDUCTASE_2"/>
    <property type="match status" value="1"/>
</dbReference>
<name>A0A4P9YAT7_9FUNG</name>
<reference evidence="7" key="1">
    <citation type="journal article" date="2018" name="Nat. Microbiol.">
        <title>Leveraging single-cell genomics to expand the fungal tree of life.</title>
        <authorList>
            <person name="Ahrendt S.R."/>
            <person name="Quandt C.A."/>
            <person name="Ciobanu D."/>
            <person name="Clum A."/>
            <person name="Salamov A."/>
            <person name="Andreopoulos B."/>
            <person name="Cheng J.F."/>
            <person name="Woyke T."/>
            <person name="Pelin A."/>
            <person name="Henrissat B."/>
            <person name="Reynolds N.K."/>
            <person name="Benny G.L."/>
            <person name="Smith M.E."/>
            <person name="James T.Y."/>
            <person name="Grigoriev I.V."/>
        </authorList>
    </citation>
    <scope>NUCLEOTIDE SEQUENCE [LARGE SCALE GENOMIC DNA]</scope>
</reference>
<dbReference type="FunFam" id="3.20.20.100:FF:000002">
    <property type="entry name" value="2,5-diketo-D-gluconic acid reductase A"/>
    <property type="match status" value="1"/>
</dbReference>
<dbReference type="PROSITE" id="PS00798">
    <property type="entry name" value="ALDOKETO_REDUCTASE_1"/>
    <property type="match status" value="1"/>
</dbReference>
<dbReference type="InterPro" id="IPR036812">
    <property type="entry name" value="NAD(P)_OxRdtase_dom_sf"/>
</dbReference>
<dbReference type="OrthoDB" id="416253at2759"/>
<dbReference type="PANTHER" id="PTHR11732">
    <property type="entry name" value="ALDO/KETO REDUCTASE"/>
    <property type="match status" value="1"/>
</dbReference>
<dbReference type="SUPFAM" id="SSF51430">
    <property type="entry name" value="NAD(P)-linked oxidoreductase"/>
    <property type="match status" value="1"/>
</dbReference>
<feature type="site" description="Lowers pKa of active site Tyr" evidence="4">
    <location>
        <position position="82"/>
    </location>
</feature>
<evidence type="ECO:0000259" key="5">
    <source>
        <dbReference type="Pfam" id="PF00248"/>
    </source>
</evidence>
<dbReference type="InterPro" id="IPR020471">
    <property type="entry name" value="AKR"/>
</dbReference>
<evidence type="ECO:0000256" key="1">
    <source>
        <dbReference type="ARBA" id="ARBA00023002"/>
    </source>
</evidence>
<keyword evidence="7" id="KW-1185">Reference proteome</keyword>
<feature type="domain" description="NADP-dependent oxidoreductase" evidence="5">
    <location>
        <begin position="22"/>
        <end position="282"/>
    </location>
</feature>
<dbReference type="InterPro" id="IPR023210">
    <property type="entry name" value="NADP_OxRdtase_dom"/>
</dbReference>
<dbReference type="PRINTS" id="PR00069">
    <property type="entry name" value="ALDKETRDTASE"/>
</dbReference>
<dbReference type="Gene3D" id="3.20.20.100">
    <property type="entry name" value="NADP-dependent oxidoreductase domain"/>
    <property type="match status" value="1"/>
</dbReference>
<evidence type="ECO:0000256" key="4">
    <source>
        <dbReference type="PIRSR" id="PIRSR000097-3"/>
    </source>
</evidence>
<dbReference type="Proteomes" id="UP000267251">
    <property type="component" value="Unassembled WGS sequence"/>
</dbReference>
<evidence type="ECO:0000313" key="6">
    <source>
        <dbReference type="EMBL" id="RKP15220.1"/>
    </source>
</evidence>
<sequence>MASPALPHKTYKLNTGANIPAIGLGTWESQPGEVTEAVQAALDAGYRHIDGAAFYKNEKEVGKAFATYKPGFRREEVFVTSKLWNSKHRPEDVEPALDQTLSDLGLEYLDLYLMHWPVSLATDDFSKRDEKGWCPRIPGVTFVDTWRAMEALLETGKVKAIGVSNFDIPNLEKLLKVAKVVPAVNQIELHPLLPQNDLLAFCNKNGIHVTAYSPLGRGKKLLEDPGLQKLAEKYHKDPAQIALSWGVQRGTSVLPKSVHAKRIKSNRDLTPISDEDLKIVDKGDKQHERVVKPEEMWGFTVFHGEGTVPDDL</sequence>
<evidence type="ECO:0000256" key="3">
    <source>
        <dbReference type="PIRSR" id="PIRSR000097-2"/>
    </source>
</evidence>
<dbReference type="InterPro" id="IPR018170">
    <property type="entry name" value="Aldo/ket_reductase_CS"/>
</dbReference>
<evidence type="ECO:0000313" key="7">
    <source>
        <dbReference type="Proteomes" id="UP000267251"/>
    </source>
</evidence>
<dbReference type="GO" id="GO:0016616">
    <property type="term" value="F:oxidoreductase activity, acting on the CH-OH group of donors, NAD or NADP as acceptor"/>
    <property type="evidence" value="ECO:0007669"/>
    <property type="project" value="UniProtKB-ARBA"/>
</dbReference>